<name>A0AAJ4RCE4_9BACT</name>
<reference evidence="9" key="1">
    <citation type="submission" date="2018-03" db="EMBL/GenBank/DDBJ databases">
        <title>A comparative analysis of the Nautiliaceae.</title>
        <authorList>
            <person name="Grosche A."/>
            <person name="Smedile F."/>
            <person name="Vetriani C."/>
        </authorList>
    </citation>
    <scope>NUCLEOTIDE SEQUENCE [LARGE SCALE GENOMIC DNA]</scope>
    <source>
        <strain evidence="9">TB6</strain>
    </source>
</reference>
<dbReference type="EMBL" id="RJVK01000003">
    <property type="protein sequence ID" value="ROR39503.1"/>
    <property type="molecule type" value="Genomic_DNA"/>
</dbReference>
<dbReference type="AlphaFoldDB" id="A0AAJ4RCE4"/>
<keyword evidence="4 5" id="KW-0975">Bacterial flagellum</keyword>
<dbReference type="GO" id="GO:0030288">
    <property type="term" value="C:outer membrane-bounded periplasmic space"/>
    <property type="evidence" value="ECO:0007669"/>
    <property type="project" value="InterPro"/>
</dbReference>
<keyword evidence="7" id="KW-0282">Flagellum</keyword>
<dbReference type="Proteomes" id="UP000298805">
    <property type="component" value="Chromosome"/>
</dbReference>
<keyword evidence="3" id="KW-0732">Signal</keyword>
<dbReference type="GO" id="GO:0071973">
    <property type="term" value="P:bacterial-type flagellum-dependent cell motility"/>
    <property type="evidence" value="ECO:0007669"/>
    <property type="project" value="InterPro"/>
</dbReference>
<dbReference type="PRINTS" id="PR01010">
    <property type="entry name" value="FLGPRINGFLGI"/>
</dbReference>
<comment type="function">
    <text evidence="1 5">Assembles around the rod to form the L-ring and probably protects the motor/basal body from shearing forces during rotation.</text>
</comment>
<evidence type="ECO:0000256" key="1">
    <source>
        <dbReference type="ARBA" id="ARBA00002591"/>
    </source>
</evidence>
<reference evidence="7 8" key="2">
    <citation type="submission" date="2018-11" db="EMBL/GenBank/DDBJ databases">
        <title>Genomic Encyclopedia of Type Strains, Phase IV (KMG-IV): sequencing the most valuable type-strain genomes for metagenomic binning, comparative biology and taxonomic classification.</title>
        <authorList>
            <person name="Goeker M."/>
        </authorList>
    </citation>
    <scope>NUCLEOTIDE SEQUENCE [LARGE SCALE GENOMIC DNA]</scope>
    <source>
        <strain evidence="7 8">DSM 27783</strain>
    </source>
</reference>
<gene>
    <name evidence="5" type="primary">flgI</name>
    <name evidence="6" type="ORF">C6V80_07995</name>
    <name evidence="7" type="ORF">EDC58_1443</name>
</gene>
<evidence type="ECO:0000313" key="8">
    <source>
        <dbReference type="Proteomes" id="UP000272781"/>
    </source>
</evidence>
<dbReference type="GO" id="GO:0005198">
    <property type="term" value="F:structural molecule activity"/>
    <property type="evidence" value="ECO:0007669"/>
    <property type="project" value="InterPro"/>
</dbReference>
<keyword evidence="7" id="KW-0969">Cilium</keyword>
<proteinExistence type="inferred from homology"/>
<comment type="subcellular location">
    <subcellularLocation>
        <location evidence="2 5">Bacterial flagellum basal body</location>
    </subcellularLocation>
</comment>
<organism evidence="7 8">
    <name type="scientific">Caminibacter pacificus</name>
    <dbReference type="NCBI Taxonomy" id="1424653"/>
    <lineage>
        <taxon>Bacteria</taxon>
        <taxon>Pseudomonadati</taxon>
        <taxon>Campylobacterota</taxon>
        <taxon>Epsilonproteobacteria</taxon>
        <taxon>Nautiliales</taxon>
        <taxon>Nautiliaceae</taxon>
        <taxon>Caminibacter</taxon>
    </lineage>
</organism>
<dbReference type="Pfam" id="PF02119">
    <property type="entry name" value="FlgI"/>
    <property type="match status" value="1"/>
</dbReference>
<evidence type="ECO:0000256" key="5">
    <source>
        <dbReference type="HAMAP-Rule" id="MF_00416"/>
    </source>
</evidence>
<evidence type="ECO:0000313" key="9">
    <source>
        <dbReference type="Proteomes" id="UP000298805"/>
    </source>
</evidence>
<accession>A0AAJ4RCE4</accession>
<evidence type="ECO:0000256" key="3">
    <source>
        <dbReference type="ARBA" id="ARBA00022729"/>
    </source>
</evidence>
<dbReference type="GO" id="GO:0009428">
    <property type="term" value="C:bacterial-type flagellum basal body, distal rod, P ring"/>
    <property type="evidence" value="ECO:0007669"/>
    <property type="project" value="InterPro"/>
</dbReference>
<dbReference type="InterPro" id="IPR001782">
    <property type="entry name" value="Flag_FlgI"/>
</dbReference>
<keyword evidence="7" id="KW-0966">Cell projection</keyword>
<dbReference type="NCBIfam" id="NF003676">
    <property type="entry name" value="PRK05303.1"/>
    <property type="match status" value="1"/>
</dbReference>
<comment type="subunit">
    <text evidence="5">The basal body constitutes a major portion of the flagellar organelle and consists of four rings (L,P,S, and M) mounted on a central rod.</text>
</comment>
<protein>
    <recommendedName>
        <fullName evidence="5">Flagellar P-ring protein</fullName>
    </recommendedName>
    <alternativeName>
        <fullName evidence="5">Basal body P-ring protein</fullName>
    </alternativeName>
</protein>
<evidence type="ECO:0000256" key="2">
    <source>
        <dbReference type="ARBA" id="ARBA00004117"/>
    </source>
</evidence>
<evidence type="ECO:0000313" key="7">
    <source>
        <dbReference type="EMBL" id="ROR39503.1"/>
    </source>
</evidence>
<dbReference type="PANTHER" id="PTHR30381">
    <property type="entry name" value="FLAGELLAR P-RING PERIPLASMIC PROTEIN FLGI"/>
    <property type="match status" value="1"/>
</dbReference>
<reference evidence="6" key="3">
    <citation type="submission" date="2019-06" db="EMBL/GenBank/DDBJ databases">
        <title>A comparative analysis of the Nautiliaceae.</title>
        <authorList>
            <person name="Grosche A."/>
            <person name="Smedile F."/>
            <person name="Vetriani C."/>
        </authorList>
    </citation>
    <scope>NUCLEOTIDE SEQUENCE</scope>
    <source>
        <strain evidence="6">TB6</strain>
    </source>
</reference>
<evidence type="ECO:0000256" key="4">
    <source>
        <dbReference type="ARBA" id="ARBA00023143"/>
    </source>
</evidence>
<dbReference type="PANTHER" id="PTHR30381:SF0">
    <property type="entry name" value="FLAGELLAR P-RING PROTEIN"/>
    <property type="match status" value="1"/>
</dbReference>
<dbReference type="RefSeq" id="WP_123352834.1">
    <property type="nucleotide sequence ID" value="NZ_CP027432.2"/>
</dbReference>
<sequence>MNIFKSVLILSLLFSFAFSQKIKEISSIVGVRSNQLFGYGVVGGLDGTGDSSTKFTKQFLSNFLKNTNLKIDPQDIKSKNVAAVIVTATLPPFAREGDKIDVTVSSIGDAKSLQGGVLLITPLIGVDGKIYALAQGPITMGGFNTKGGKKQKHFTTTVKVIKGATVERAVVWDIYHKKFATLSLNTSDFNLAINVQKTINSFFKQNVAIAIDPRTVKLKKPKNLSMPEFLAMVENLNVKVPHEPVIVIDERTGTVIAGSDIKVQPTVIVYGNFTIKIDKETSVLELTSNLQRVKATPQDVIAILENLRASRAISAKIVVN</sequence>
<dbReference type="EMBL" id="CP027432">
    <property type="protein sequence ID" value="QCI28912.1"/>
    <property type="molecule type" value="Genomic_DNA"/>
</dbReference>
<dbReference type="Proteomes" id="UP000272781">
    <property type="component" value="Unassembled WGS sequence"/>
</dbReference>
<comment type="similarity">
    <text evidence="5">Belongs to the FlgI family.</text>
</comment>
<evidence type="ECO:0000313" key="6">
    <source>
        <dbReference type="EMBL" id="QCI28912.1"/>
    </source>
</evidence>
<dbReference type="HAMAP" id="MF_00416">
    <property type="entry name" value="FlgI"/>
    <property type="match status" value="1"/>
</dbReference>
<keyword evidence="9" id="KW-1185">Reference proteome</keyword>